<dbReference type="RefSeq" id="WP_098006616.1">
    <property type="nucleotide sequence ID" value="NZ_NUVX01000062.1"/>
</dbReference>
<dbReference type="Proteomes" id="UP000224003">
    <property type="component" value="Unassembled WGS sequence"/>
</dbReference>
<evidence type="ECO:0000313" key="1">
    <source>
        <dbReference type="EMBL" id="PFJ33151.1"/>
    </source>
</evidence>
<protein>
    <submittedName>
        <fullName evidence="1">Uncharacterized protein</fullName>
    </submittedName>
</protein>
<name>A0A9X6WJ22_BACTU</name>
<sequence length="66" mass="7708">MTHKCPKCNIKSNWRDWDYTTEEERGHEFPSLGLDYNPTYEYCCPECGEWSTQKAIDEAGNSELSI</sequence>
<evidence type="ECO:0000313" key="2">
    <source>
        <dbReference type="Proteomes" id="UP000224003"/>
    </source>
</evidence>
<gene>
    <name evidence="1" type="ORF">COJ15_28325</name>
</gene>
<proteinExistence type="predicted"/>
<dbReference type="EMBL" id="NUVX01000062">
    <property type="protein sequence ID" value="PFJ33151.1"/>
    <property type="molecule type" value="Genomic_DNA"/>
</dbReference>
<reference evidence="1 2" key="1">
    <citation type="submission" date="2017-09" db="EMBL/GenBank/DDBJ databases">
        <title>Large-scale bioinformatics analysis of Bacillus genomes uncovers conserved roles of natural products in bacterial physiology.</title>
        <authorList>
            <consortium name="Agbiome Team Llc"/>
            <person name="Bleich R.M."/>
            <person name="Grubbs K.J."/>
            <person name="Santa Maria K.C."/>
            <person name="Allen S.E."/>
            <person name="Farag S."/>
            <person name="Shank E.A."/>
            <person name="Bowers A."/>
        </authorList>
    </citation>
    <scope>NUCLEOTIDE SEQUENCE [LARGE SCALE GENOMIC DNA]</scope>
    <source>
        <strain evidence="1 2">AFS085496</strain>
    </source>
</reference>
<accession>A0A9X6WJ22</accession>
<comment type="caution">
    <text evidence="1">The sequence shown here is derived from an EMBL/GenBank/DDBJ whole genome shotgun (WGS) entry which is preliminary data.</text>
</comment>
<organism evidence="1 2">
    <name type="scientific">Bacillus thuringiensis</name>
    <dbReference type="NCBI Taxonomy" id="1428"/>
    <lineage>
        <taxon>Bacteria</taxon>
        <taxon>Bacillati</taxon>
        <taxon>Bacillota</taxon>
        <taxon>Bacilli</taxon>
        <taxon>Bacillales</taxon>
        <taxon>Bacillaceae</taxon>
        <taxon>Bacillus</taxon>
        <taxon>Bacillus cereus group</taxon>
    </lineage>
</organism>
<dbReference type="AlphaFoldDB" id="A0A9X6WJ22"/>